<accession>A0A438C872</accession>
<evidence type="ECO:0000313" key="3">
    <source>
        <dbReference type="Proteomes" id="UP000288805"/>
    </source>
</evidence>
<name>A0A438C872_VITVI</name>
<dbReference type="Proteomes" id="UP000288805">
    <property type="component" value="Unassembled WGS sequence"/>
</dbReference>
<proteinExistence type="predicted"/>
<evidence type="ECO:0000313" key="2">
    <source>
        <dbReference type="EMBL" id="RVW19359.1"/>
    </source>
</evidence>
<evidence type="ECO:0008006" key="4">
    <source>
        <dbReference type="Google" id="ProtNLM"/>
    </source>
</evidence>
<dbReference type="AlphaFoldDB" id="A0A438C872"/>
<sequence>MFMLKADVSFDWTSSDDSFPIDIMIFDMIFCKRRLKSDHMCLFYVPLPQWRNCSQIKVSFMAYSKEGKIEIKRCGVGLVYNNEDGNHNNPLMIQFNSISSPPPPPPSKSTVVLEEIHEEEPTGNGCSSVNGSEEENSEYHIADEEEPSTATAGSEDHSESDIFEMQLLMMTSLD</sequence>
<feature type="region of interest" description="Disordered" evidence="1">
    <location>
        <begin position="118"/>
        <end position="161"/>
    </location>
</feature>
<evidence type="ECO:0000256" key="1">
    <source>
        <dbReference type="SAM" id="MobiDB-lite"/>
    </source>
</evidence>
<organism evidence="2 3">
    <name type="scientific">Vitis vinifera</name>
    <name type="common">Grape</name>
    <dbReference type="NCBI Taxonomy" id="29760"/>
    <lineage>
        <taxon>Eukaryota</taxon>
        <taxon>Viridiplantae</taxon>
        <taxon>Streptophyta</taxon>
        <taxon>Embryophyta</taxon>
        <taxon>Tracheophyta</taxon>
        <taxon>Spermatophyta</taxon>
        <taxon>Magnoliopsida</taxon>
        <taxon>eudicotyledons</taxon>
        <taxon>Gunneridae</taxon>
        <taxon>Pentapetalae</taxon>
        <taxon>rosids</taxon>
        <taxon>Vitales</taxon>
        <taxon>Vitaceae</taxon>
        <taxon>Viteae</taxon>
        <taxon>Vitis</taxon>
    </lineage>
</organism>
<dbReference type="EMBL" id="QGNW01002497">
    <property type="protein sequence ID" value="RVW19359.1"/>
    <property type="molecule type" value="Genomic_DNA"/>
</dbReference>
<comment type="caution">
    <text evidence="2">The sequence shown here is derived from an EMBL/GenBank/DDBJ whole genome shotgun (WGS) entry which is preliminary data.</text>
</comment>
<gene>
    <name evidence="2" type="ORF">CK203_090410</name>
</gene>
<reference evidence="2 3" key="1">
    <citation type="journal article" date="2018" name="PLoS Genet.">
        <title>Population sequencing reveals clonal diversity and ancestral inbreeding in the grapevine cultivar Chardonnay.</title>
        <authorList>
            <person name="Roach M.J."/>
            <person name="Johnson D.L."/>
            <person name="Bohlmann J."/>
            <person name="van Vuuren H.J."/>
            <person name="Jones S.J."/>
            <person name="Pretorius I.S."/>
            <person name="Schmidt S.A."/>
            <person name="Borneman A.R."/>
        </authorList>
    </citation>
    <scope>NUCLEOTIDE SEQUENCE [LARGE SCALE GENOMIC DNA]</scope>
    <source>
        <strain evidence="3">cv. Chardonnay</strain>
        <tissue evidence="2">Leaf</tissue>
    </source>
</reference>
<protein>
    <recommendedName>
        <fullName evidence="4">TMV resistance protein N</fullName>
    </recommendedName>
</protein>